<keyword evidence="3" id="KW-1185">Reference proteome</keyword>
<feature type="compositionally biased region" description="Low complexity" evidence="1">
    <location>
        <begin position="129"/>
        <end position="149"/>
    </location>
</feature>
<dbReference type="WBParaSite" id="Minc3s00952g19233">
    <property type="protein sequence ID" value="Minc3s00952g19233"/>
    <property type="gene ID" value="Minc3s00952g19233"/>
</dbReference>
<feature type="region of interest" description="Disordered" evidence="1">
    <location>
        <begin position="219"/>
        <end position="242"/>
    </location>
</feature>
<keyword evidence="2" id="KW-0812">Transmembrane</keyword>
<evidence type="ECO:0000313" key="4">
    <source>
        <dbReference type="WBParaSite" id="Minc3s00952g19233"/>
    </source>
</evidence>
<name>A0A914LZ82_MELIC</name>
<keyword evidence="2" id="KW-0472">Membrane</keyword>
<evidence type="ECO:0000256" key="2">
    <source>
        <dbReference type="SAM" id="Phobius"/>
    </source>
</evidence>
<sequence>MIRINYFLSRKSWCTWQSCFSFWSRQPSCSRQTITRFSFVIFTILKQIFILTCLLSFRSLRSRKSGRAFFSWQAFWPRRSGKSTISFRPWISGWAWSKTQLCWFTSEAYFRPGTPGNPSLPGKPGGPAGPTAPGIPSSPASPTIPGIPGEQIEHSPPRSPFIPGIPGRPGAPSRPSYPFGPGAPGKPGGPGIPFNESPVGFNSLLPRIPVNPISPFLPGAPSNPGRPSLPCSPGIAMPGVPK</sequence>
<evidence type="ECO:0000313" key="3">
    <source>
        <dbReference type="Proteomes" id="UP000887563"/>
    </source>
</evidence>
<feature type="compositionally biased region" description="Gly residues" evidence="1">
    <location>
        <begin position="182"/>
        <end position="191"/>
    </location>
</feature>
<protein>
    <submittedName>
        <fullName evidence="4">Candidate secreted effector</fullName>
    </submittedName>
</protein>
<dbReference type="Proteomes" id="UP000887563">
    <property type="component" value="Unplaced"/>
</dbReference>
<proteinExistence type="predicted"/>
<accession>A0A914LZ82</accession>
<reference evidence="4" key="1">
    <citation type="submission" date="2022-11" db="UniProtKB">
        <authorList>
            <consortium name="WormBaseParasite"/>
        </authorList>
    </citation>
    <scope>IDENTIFICATION</scope>
</reference>
<organism evidence="3 4">
    <name type="scientific">Meloidogyne incognita</name>
    <name type="common">Southern root-knot nematode worm</name>
    <name type="synonym">Oxyuris incognita</name>
    <dbReference type="NCBI Taxonomy" id="6306"/>
    <lineage>
        <taxon>Eukaryota</taxon>
        <taxon>Metazoa</taxon>
        <taxon>Ecdysozoa</taxon>
        <taxon>Nematoda</taxon>
        <taxon>Chromadorea</taxon>
        <taxon>Rhabditida</taxon>
        <taxon>Tylenchina</taxon>
        <taxon>Tylenchomorpha</taxon>
        <taxon>Tylenchoidea</taxon>
        <taxon>Meloidogynidae</taxon>
        <taxon>Meloidogyninae</taxon>
        <taxon>Meloidogyne</taxon>
        <taxon>Meloidogyne incognita group</taxon>
    </lineage>
</organism>
<feature type="transmembrane region" description="Helical" evidence="2">
    <location>
        <begin position="37"/>
        <end position="57"/>
    </location>
</feature>
<keyword evidence="2" id="KW-1133">Transmembrane helix</keyword>
<feature type="region of interest" description="Disordered" evidence="1">
    <location>
        <begin position="115"/>
        <end position="195"/>
    </location>
</feature>
<dbReference type="AlphaFoldDB" id="A0A914LZ82"/>
<evidence type="ECO:0000256" key="1">
    <source>
        <dbReference type="SAM" id="MobiDB-lite"/>
    </source>
</evidence>